<evidence type="ECO:0000313" key="6">
    <source>
        <dbReference type="Proteomes" id="UP000298325"/>
    </source>
</evidence>
<organism evidence="5 6">
    <name type="scientific">Marinobacter confluentis</name>
    <dbReference type="NCBI Taxonomy" id="1697557"/>
    <lineage>
        <taxon>Bacteria</taxon>
        <taxon>Pseudomonadati</taxon>
        <taxon>Pseudomonadota</taxon>
        <taxon>Gammaproteobacteria</taxon>
        <taxon>Pseudomonadales</taxon>
        <taxon>Marinobacteraceae</taxon>
        <taxon>Marinobacter</taxon>
    </lineage>
</organism>
<dbReference type="SUPFAM" id="SSF110857">
    <property type="entry name" value="Gamma-glutamyl cyclotransferase-like"/>
    <property type="match status" value="1"/>
</dbReference>
<accession>A0A4Z1BM90</accession>
<dbReference type="InterPro" id="IPR036568">
    <property type="entry name" value="GGCT-like_sf"/>
</dbReference>
<dbReference type="Proteomes" id="UP000298325">
    <property type="component" value="Unassembled WGS sequence"/>
</dbReference>
<feature type="active site" description="Proton acceptor" evidence="2">
    <location>
        <position position="73"/>
    </location>
</feature>
<dbReference type="RefSeq" id="WP_135801573.1">
    <property type="nucleotide sequence ID" value="NZ_SRPF01000001.1"/>
</dbReference>
<name>A0A4Z1BM90_9GAMM</name>
<feature type="domain" description="Gamma-glutamylcyclotransferase AIG2-like" evidence="4">
    <location>
        <begin position="5"/>
        <end position="118"/>
    </location>
</feature>
<evidence type="ECO:0000259" key="4">
    <source>
        <dbReference type="Pfam" id="PF06094"/>
    </source>
</evidence>
<evidence type="ECO:0000256" key="3">
    <source>
        <dbReference type="RuleBase" id="RU367036"/>
    </source>
</evidence>
<gene>
    <name evidence="5" type="ORF">E5Q11_01140</name>
</gene>
<dbReference type="AlphaFoldDB" id="A0A4Z1BM90"/>
<dbReference type="CDD" id="cd06661">
    <property type="entry name" value="GGCT_like"/>
    <property type="match status" value="1"/>
</dbReference>
<keyword evidence="6" id="KW-1185">Reference proteome</keyword>
<comment type="caution">
    <text evidence="5">The sequence shown here is derived from an EMBL/GenBank/DDBJ whole genome shotgun (WGS) entry which is preliminary data.</text>
</comment>
<dbReference type="PANTHER" id="PTHR12510:SF4">
    <property type="entry name" value="GAMMA-GLUTAMYLAMINECYCLOTRANSFERASE"/>
    <property type="match status" value="1"/>
</dbReference>
<dbReference type="InterPro" id="IPR009288">
    <property type="entry name" value="AIG2-like_dom"/>
</dbReference>
<dbReference type="Pfam" id="PF06094">
    <property type="entry name" value="GGACT"/>
    <property type="match status" value="1"/>
</dbReference>
<keyword evidence="5" id="KW-0808">Transferase</keyword>
<evidence type="ECO:0000313" key="5">
    <source>
        <dbReference type="EMBL" id="TGN41187.1"/>
    </source>
</evidence>
<dbReference type="OrthoDB" id="482277at2"/>
<comment type="similarity">
    <text evidence="1 3">Belongs to the gamma-glutamylcyclotransferase family.</text>
</comment>
<dbReference type="InterPro" id="IPR013024">
    <property type="entry name" value="GGCT-like"/>
</dbReference>
<dbReference type="GO" id="GO:0016740">
    <property type="term" value="F:transferase activity"/>
    <property type="evidence" value="ECO:0007669"/>
    <property type="project" value="UniProtKB-KW"/>
</dbReference>
<reference evidence="5 6" key="1">
    <citation type="submission" date="2019-04" db="EMBL/GenBank/DDBJ databases">
        <authorList>
            <person name="Park S."/>
            <person name="Yoon J.-H."/>
        </authorList>
    </citation>
    <scope>NUCLEOTIDE SEQUENCE [LARGE SCALE GENOMIC DNA]</scope>
    <source>
        <strain evidence="5 6">HJM-18</strain>
    </source>
</reference>
<dbReference type="EMBL" id="SRPF01000001">
    <property type="protein sequence ID" value="TGN41187.1"/>
    <property type="molecule type" value="Genomic_DNA"/>
</dbReference>
<sequence>MTQRVAVYGTLKQGQSNHHILADSPLVGRCQLKQITLYDIGPYPGAKLRSSGGIDIEVYDVTDEIFAALDELEGYIPHAPKTGHYDRCRLETPFGLVWVYVYNLDVSGLREIRCGGWVAR</sequence>
<dbReference type="PANTHER" id="PTHR12510">
    <property type="entry name" value="TROPONIN C-AKIN-1 PROTEIN"/>
    <property type="match status" value="1"/>
</dbReference>
<protein>
    <recommendedName>
        <fullName evidence="3">Gamma-glutamylcyclotransferase family protein</fullName>
    </recommendedName>
</protein>
<dbReference type="InterPro" id="IPR039126">
    <property type="entry name" value="GGACT"/>
</dbReference>
<evidence type="ECO:0000256" key="2">
    <source>
        <dbReference type="PIRSR" id="PIRSR639126-1"/>
    </source>
</evidence>
<evidence type="ECO:0000256" key="1">
    <source>
        <dbReference type="ARBA" id="ARBA00008861"/>
    </source>
</evidence>
<proteinExistence type="inferred from homology"/>
<dbReference type="GO" id="GO:0005829">
    <property type="term" value="C:cytosol"/>
    <property type="evidence" value="ECO:0007669"/>
    <property type="project" value="TreeGrafter"/>
</dbReference>
<dbReference type="GO" id="GO:0061929">
    <property type="term" value="F:gamma-glutamylaminecyclotransferase activity"/>
    <property type="evidence" value="ECO:0007669"/>
    <property type="project" value="InterPro"/>
</dbReference>
<dbReference type="Gene3D" id="3.10.490.10">
    <property type="entry name" value="Gamma-glutamyl cyclotransferase-like"/>
    <property type="match status" value="1"/>
</dbReference>